<proteinExistence type="predicted"/>
<protein>
    <submittedName>
        <fullName evidence="2">Uncharacterized protein</fullName>
    </submittedName>
</protein>
<accession>A0A4S8M4T0</accession>
<evidence type="ECO:0000313" key="2">
    <source>
        <dbReference type="EMBL" id="THU97216.1"/>
    </source>
</evidence>
<feature type="compositionally biased region" description="Basic and acidic residues" evidence="1">
    <location>
        <begin position="124"/>
        <end position="135"/>
    </location>
</feature>
<gene>
    <name evidence="2" type="ORF">K435DRAFT_796719</name>
</gene>
<dbReference type="EMBL" id="ML179160">
    <property type="protein sequence ID" value="THU97216.1"/>
    <property type="molecule type" value="Genomic_DNA"/>
</dbReference>
<reference evidence="2 3" key="1">
    <citation type="journal article" date="2019" name="Nat. Ecol. Evol.">
        <title>Megaphylogeny resolves global patterns of mushroom evolution.</title>
        <authorList>
            <person name="Varga T."/>
            <person name="Krizsan K."/>
            <person name="Foldi C."/>
            <person name="Dima B."/>
            <person name="Sanchez-Garcia M."/>
            <person name="Sanchez-Ramirez S."/>
            <person name="Szollosi G.J."/>
            <person name="Szarkandi J.G."/>
            <person name="Papp V."/>
            <person name="Albert L."/>
            <person name="Andreopoulos W."/>
            <person name="Angelini C."/>
            <person name="Antonin V."/>
            <person name="Barry K.W."/>
            <person name="Bougher N.L."/>
            <person name="Buchanan P."/>
            <person name="Buyck B."/>
            <person name="Bense V."/>
            <person name="Catcheside P."/>
            <person name="Chovatia M."/>
            <person name="Cooper J."/>
            <person name="Damon W."/>
            <person name="Desjardin D."/>
            <person name="Finy P."/>
            <person name="Geml J."/>
            <person name="Haridas S."/>
            <person name="Hughes K."/>
            <person name="Justo A."/>
            <person name="Karasinski D."/>
            <person name="Kautmanova I."/>
            <person name="Kiss B."/>
            <person name="Kocsube S."/>
            <person name="Kotiranta H."/>
            <person name="LaButti K.M."/>
            <person name="Lechner B.E."/>
            <person name="Liimatainen K."/>
            <person name="Lipzen A."/>
            <person name="Lukacs Z."/>
            <person name="Mihaltcheva S."/>
            <person name="Morgado L.N."/>
            <person name="Niskanen T."/>
            <person name="Noordeloos M.E."/>
            <person name="Ohm R.A."/>
            <person name="Ortiz-Santana B."/>
            <person name="Ovrebo C."/>
            <person name="Racz N."/>
            <person name="Riley R."/>
            <person name="Savchenko A."/>
            <person name="Shiryaev A."/>
            <person name="Soop K."/>
            <person name="Spirin V."/>
            <person name="Szebenyi C."/>
            <person name="Tomsovsky M."/>
            <person name="Tulloss R.E."/>
            <person name="Uehling J."/>
            <person name="Grigoriev I.V."/>
            <person name="Vagvolgyi C."/>
            <person name="Papp T."/>
            <person name="Martin F.M."/>
            <person name="Miettinen O."/>
            <person name="Hibbett D.S."/>
            <person name="Nagy L.G."/>
        </authorList>
    </citation>
    <scope>NUCLEOTIDE SEQUENCE [LARGE SCALE GENOMIC DNA]</scope>
    <source>
        <strain evidence="2 3">CBS 962.96</strain>
    </source>
</reference>
<sequence>MTWGGVERRKRWEGRLGCDPVIKLMVSYKRGKGISSSLVYVETSAWKRNIWDPELNSFSQLSFYLSLFKGKSKKCDEKAYKVPGLGTHQYQVAVAASNRDTIDPAPDRKRKAGKSDEGPSCPSEGKEKCQTEPKDAGPSQVTATLVATAREYQASKLPGASLIC</sequence>
<feature type="region of interest" description="Disordered" evidence="1">
    <location>
        <begin position="96"/>
        <end position="140"/>
    </location>
</feature>
<feature type="compositionally biased region" description="Basic and acidic residues" evidence="1">
    <location>
        <begin position="100"/>
        <end position="117"/>
    </location>
</feature>
<dbReference type="Proteomes" id="UP000297245">
    <property type="component" value="Unassembled WGS sequence"/>
</dbReference>
<name>A0A4S8M4T0_DENBC</name>
<dbReference type="AlphaFoldDB" id="A0A4S8M4T0"/>
<organism evidence="2 3">
    <name type="scientific">Dendrothele bispora (strain CBS 962.96)</name>
    <dbReference type="NCBI Taxonomy" id="1314807"/>
    <lineage>
        <taxon>Eukaryota</taxon>
        <taxon>Fungi</taxon>
        <taxon>Dikarya</taxon>
        <taxon>Basidiomycota</taxon>
        <taxon>Agaricomycotina</taxon>
        <taxon>Agaricomycetes</taxon>
        <taxon>Agaricomycetidae</taxon>
        <taxon>Agaricales</taxon>
        <taxon>Agaricales incertae sedis</taxon>
        <taxon>Dendrothele</taxon>
    </lineage>
</organism>
<evidence type="ECO:0000313" key="3">
    <source>
        <dbReference type="Proteomes" id="UP000297245"/>
    </source>
</evidence>
<keyword evidence="3" id="KW-1185">Reference proteome</keyword>
<evidence type="ECO:0000256" key="1">
    <source>
        <dbReference type="SAM" id="MobiDB-lite"/>
    </source>
</evidence>